<keyword evidence="1" id="KW-0732">Signal</keyword>
<dbReference type="KEGG" id="cel:CELE_M01G12.10"/>
<evidence type="ECO:0000313" key="4">
    <source>
        <dbReference type="WormBase" id="M01G12.10"/>
    </source>
</evidence>
<gene>
    <name evidence="2" type="ORF">CELE_M01G12.10</name>
    <name evidence="2 4" type="ORF">M01G12.10</name>
</gene>
<evidence type="ECO:0000256" key="1">
    <source>
        <dbReference type="SAM" id="SignalP"/>
    </source>
</evidence>
<feature type="chain" id="PRO_5004160001" evidence="1">
    <location>
        <begin position="18"/>
        <end position="144"/>
    </location>
</feature>
<dbReference type="GeneID" id="187386"/>
<accession>O62307</accession>
<dbReference type="InParanoid" id="O62307"/>
<dbReference type="AlphaFoldDB" id="O62307"/>
<evidence type="ECO:0000313" key="2">
    <source>
        <dbReference type="EMBL" id="CAB04609.1"/>
    </source>
</evidence>
<reference evidence="2 3" key="1">
    <citation type="journal article" date="1998" name="Science">
        <title>Genome sequence of the nematode C. elegans: a platform for investigating biology.</title>
        <authorList>
            <consortium name="The C. elegans sequencing consortium"/>
            <person name="Sulson J.E."/>
            <person name="Waterston R."/>
        </authorList>
    </citation>
    <scope>NUCLEOTIDE SEQUENCE [LARGE SCALE GENOMIC DNA]</scope>
    <source>
        <strain evidence="2 3">Bristol N2</strain>
    </source>
</reference>
<organism evidence="2 3">
    <name type="scientific">Caenorhabditis elegans</name>
    <dbReference type="NCBI Taxonomy" id="6239"/>
    <lineage>
        <taxon>Eukaryota</taxon>
        <taxon>Metazoa</taxon>
        <taxon>Ecdysozoa</taxon>
        <taxon>Nematoda</taxon>
        <taxon>Chromadorea</taxon>
        <taxon>Rhabditida</taxon>
        <taxon>Rhabditina</taxon>
        <taxon>Rhabditomorpha</taxon>
        <taxon>Rhabditoidea</taxon>
        <taxon>Rhabditidae</taxon>
        <taxon>Peloderinae</taxon>
        <taxon>Caenorhabditis</taxon>
    </lineage>
</organism>
<protein>
    <submittedName>
        <fullName evidence="2">Signal peptide-containing protein</fullName>
    </submittedName>
</protein>
<keyword evidence="3" id="KW-1185">Reference proteome</keyword>
<dbReference type="HOGENOM" id="CLU_1798181_0_0_1"/>
<feature type="signal peptide" evidence="1">
    <location>
        <begin position="1"/>
        <end position="17"/>
    </location>
</feature>
<dbReference type="CTD" id="187386"/>
<dbReference type="EMBL" id="BX284601">
    <property type="protein sequence ID" value="CAB04609.1"/>
    <property type="molecule type" value="Genomic_DNA"/>
</dbReference>
<sequence>MLHRILLLLALASIAAATCTAKLELRKLAFFDNKKGKQIKMCETVFEIGFRTPVSKEEEWIVNKEVSNALDAAGEKLVTDFKATYHFSLDYEKIKVSVRLAMSHSFTHKDKIPVYPNTRKQVFQVYAVCGKHVVGLSDGFADDV</sequence>
<dbReference type="UCSC" id="M01G12.10">
    <property type="organism name" value="c. elegans"/>
</dbReference>
<dbReference type="WormBase" id="M01G12.10">
    <property type="protein sequence ID" value="CE18073"/>
    <property type="gene ID" value="WBGene00010823"/>
</dbReference>
<dbReference type="AGR" id="WB:WBGene00010823"/>
<dbReference type="PaxDb" id="6239-M01G12.10"/>
<dbReference type="RefSeq" id="NP_493063.1">
    <property type="nucleotide sequence ID" value="NM_060662.1"/>
</dbReference>
<name>O62307_CAEEL</name>
<evidence type="ECO:0000313" key="3">
    <source>
        <dbReference type="Proteomes" id="UP000001940"/>
    </source>
</evidence>
<dbReference type="PIR" id="T23660">
    <property type="entry name" value="T23660"/>
</dbReference>
<proteinExistence type="predicted"/>
<dbReference type="Proteomes" id="UP000001940">
    <property type="component" value="Chromosome I"/>
</dbReference>